<sequence length="346" mass="36943">MRYPHADLTEFTTALLRHVGADAAQAAAMTERLLDADLLGHRTHGLWFLSNYLERISGGHIRTSGEIEVVHREPGAAAWRAHRLPGAWVLGEATALLLDDVRERATSTITIADCSHIGCLQSYLPPFTERGLLVQLTATNPGVASVAAPGGTNPVITTNPIAMGIPTRGAALLIDQCTSVGSNALFDDYAARGERLPGEWLLDAAGVPTDDPAVLTGEPKGTIQSLGQAEFGYKGFGFGLMSEALSLALTGYGRRSRPNRFGQGVFLQVIDPAKFAGSTEFLDEVDHLVSTVRADPGRDGRPPRLPGERALASRADQLRDGVELHPDALTRLAPWARRAGVPLPRG</sequence>
<evidence type="ECO:0000256" key="2">
    <source>
        <dbReference type="ARBA" id="ARBA00023002"/>
    </source>
</evidence>
<dbReference type="EMBL" id="BAAAYK010000038">
    <property type="protein sequence ID" value="GAA3357595.1"/>
    <property type="molecule type" value="Genomic_DNA"/>
</dbReference>
<dbReference type="InterPro" id="IPR043143">
    <property type="entry name" value="Mal/L-sulf/L-lact_DH-like_NADP"/>
</dbReference>
<keyword evidence="2" id="KW-0560">Oxidoreductase</keyword>
<organism evidence="3 4">
    <name type="scientific">Saccharopolyspora gregorii</name>
    <dbReference type="NCBI Taxonomy" id="33914"/>
    <lineage>
        <taxon>Bacteria</taxon>
        <taxon>Bacillati</taxon>
        <taxon>Actinomycetota</taxon>
        <taxon>Actinomycetes</taxon>
        <taxon>Pseudonocardiales</taxon>
        <taxon>Pseudonocardiaceae</taxon>
        <taxon>Saccharopolyspora</taxon>
    </lineage>
</organism>
<evidence type="ECO:0000256" key="1">
    <source>
        <dbReference type="ARBA" id="ARBA00006056"/>
    </source>
</evidence>
<protein>
    <submittedName>
        <fullName evidence="3">Ldh family oxidoreductase</fullName>
    </submittedName>
</protein>
<dbReference type="InterPro" id="IPR043144">
    <property type="entry name" value="Mal/L-sulf/L-lact_DH-like_ah"/>
</dbReference>
<gene>
    <name evidence="3" type="ORF">GCM10020366_26280</name>
</gene>
<comment type="caution">
    <text evidence="3">The sequence shown here is derived from an EMBL/GenBank/DDBJ whole genome shotgun (WGS) entry which is preliminary data.</text>
</comment>
<dbReference type="PANTHER" id="PTHR11091:SF0">
    <property type="entry name" value="MALATE DEHYDROGENASE"/>
    <property type="match status" value="1"/>
</dbReference>
<dbReference type="Proteomes" id="UP001500483">
    <property type="component" value="Unassembled WGS sequence"/>
</dbReference>
<comment type="similarity">
    <text evidence="1">Belongs to the LDH2/MDH2 oxidoreductase family.</text>
</comment>
<name>A0ABP6RUU0_9PSEU</name>
<dbReference type="Pfam" id="PF02615">
    <property type="entry name" value="Ldh_2"/>
    <property type="match status" value="1"/>
</dbReference>
<accession>A0ABP6RUU0</accession>
<dbReference type="RefSeq" id="WP_344926598.1">
    <property type="nucleotide sequence ID" value="NZ_BAAAYK010000038.1"/>
</dbReference>
<dbReference type="SUPFAM" id="SSF89733">
    <property type="entry name" value="L-sulfolactate dehydrogenase-like"/>
    <property type="match status" value="1"/>
</dbReference>
<dbReference type="Gene3D" id="3.30.1370.60">
    <property type="entry name" value="Hypothetical oxidoreductase yiak, domain 2"/>
    <property type="match status" value="1"/>
</dbReference>
<dbReference type="InterPro" id="IPR003767">
    <property type="entry name" value="Malate/L-lactate_DH-like"/>
</dbReference>
<evidence type="ECO:0000313" key="4">
    <source>
        <dbReference type="Proteomes" id="UP001500483"/>
    </source>
</evidence>
<dbReference type="InterPro" id="IPR036111">
    <property type="entry name" value="Mal/L-sulfo/L-lacto_DH-like_sf"/>
</dbReference>
<proteinExistence type="inferred from homology"/>
<dbReference type="Gene3D" id="1.10.1530.10">
    <property type="match status" value="1"/>
</dbReference>
<keyword evidence="4" id="KW-1185">Reference proteome</keyword>
<reference evidence="4" key="1">
    <citation type="journal article" date="2019" name="Int. J. Syst. Evol. Microbiol.">
        <title>The Global Catalogue of Microorganisms (GCM) 10K type strain sequencing project: providing services to taxonomists for standard genome sequencing and annotation.</title>
        <authorList>
            <consortium name="The Broad Institute Genomics Platform"/>
            <consortium name="The Broad Institute Genome Sequencing Center for Infectious Disease"/>
            <person name="Wu L."/>
            <person name="Ma J."/>
        </authorList>
    </citation>
    <scope>NUCLEOTIDE SEQUENCE [LARGE SCALE GENOMIC DNA]</scope>
    <source>
        <strain evidence="4">JCM 9687</strain>
    </source>
</reference>
<evidence type="ECO:0000313" key="3">
    <source>
        <dbReference type="EMBL" id="GAA3357595.1"/>
    </source>
</evidence>
<dbReference type="PANTHER" id="PTHR11091">
    <property type="entry name" value="OXIDOREDUCTASE-RELATED"/>
    <property type="match status" value="1"/>
</dbReference>